<sequence>MLTPAKYLKPVDTSQPAHVVKGGVVVDQRLFQWLPPNHAQGLSAPPLLMMLDLSKESLSKLISRAAVAYAVNEAFPCDEDSSSSSNLASHFGFLDSNDIFLTALSRLHNGFTLRFTLSPERLMNQLWSERLDRPLTATSPTGDAAAANSTAVIFDSTLAKLEPYTGQKVVLHALDECAITDELLSVYERPDLDRSTTELLMGITCGLIGAGLEWNRLPSKVMEIVEALIKTPSLHGDPTTSLSLVHSVRLLTLALESEDNSMCSRALDLVCLPALCPLVSRTPNAERITNALLSLFRAVYHASDDERRVALKEYFNEPVFKNVLLAASVHVLERETAITPSTSSSNLHNAVPSPIKSCLLDLLQIRMSDYAAAAAEETCSTDTIKKMLEMKEVEDDDDLRAEWVATLREAPRATLTARFLLYMHKHNGELLDNWRKENRLRLLCGARVATCWQLLPLAMNLTEMMVGLLALEGQENREWLWLGLSVLLEDTQQTSSGALAGFPVERIFVSCMERAHALWTEMATVRGEEQQVASVLTEMLWIVVRNRIAKTVVELTGELRSLSYEKLRDEWDEDLRKRADSDEMGGLVAELRRKLESLALSYVTTNRINRIKMGFQFKKVFKGKPVKDSAGELWKLEGNGNFLTIRDIDSGSSQRIEVKEITKAEIVRTKANALGQLKLSIANVPDLIVCTEEEAVLQSWVDGLNSLNASTHKLLSKEAQALVQRLLTMEVRIRLLSLPSSVKTEDISDYTRPPIPSLPTSFKWCTDALKKVHWFSPQMEEERSPTSVHSSSFDGSDAETALSFNISQISTDNLNDYSSSQKGRALGYASALLAALHGDSLLSEGTVQQYTEIRRVSEAVLPGATTYASGSDIGSDSENSSEFYSQSVTTSSDRETFAPCYSSPAISYSAAATPDQTVLSYESDNDVQRSSLTSAISQESLSAEDYEIEHAGIVVSVANEKHGVELDLCIGMSMTAPGGPLVVSTVTVPE</sequence>
<accession>A0A2A6BMN9</accession>
<evidence type="ECO:0000313" key="1">
    <source>
        <dbReference type="EnsemblMetazoa" id="PPA08556.1"/>
    </source>
</evidence>
<reference evidence="2" key="1">
    <citation type="journal article" date="2008" name="Nat. Genet.">
        <title>The Pristionchus pacificus genome provides a unique perspective on nematode lifestyle and parasitism.</title>
        <authorList>
            <person name="Dieterich C."/>
            <person name="Clifton S.W."/>
            <person name="Schuster L.N."/>
            <person name="Chinwalla A."/>
            <person name="Delehaunty K."/>
            <person name="Dinkelacker I."/>
            <person name="Fulton L."/>
            <person name="Fulton R."/>
            <person name="Godfrey J."/>
            <person name="Minx P."/>
            <person name="Mitreva M."/>
            <person name="Roeseler W."/>
            <person name="Tian H."/>
            <person name="Witte H."/>
            <person name="Yang S.P."/>
            <person name="Wilson R.K."/>
            <person name="Sommer R.J."/>
        </authorList>
    </citation>
    <scope>NUCLEOTIDE SEQUENCE [LARGE SCALE GENOMIC DNA]</scope>
    <source>
        <strain evidence="2">PS312</strain>
    </source>
</reference>
<protein>
    <submittedName>
        <fullName evidence="1">Ced-12</fullName>
    </submittedName>
</protein>
<dbReference type="AlphaFoldDB" id="A0A2A6BMN9"/>
<gene>
    <name evidence="1" type="primary">WBGene00098110</name>
</gene>
<dbReference type="EnsemblMetazoa" id="PPA08556.1">
    <property type="protein sequence ID" value="PPA08556.1"/>
    <property type="gene ID" value="WBGene00098110"/>
</dbReference>
<dbReference type="Gene3D" id="6.10.10.90">
    <property type="match status" value="1"/>
</dbReference>
<dbReference type="GO" id="GO:0005096">
    <property type="term" value="F:GTPase activator activity"/>
    <property type="evidence" value="ECO:0000318"/>
    <property type="project" value="GO_Central"/>
</dbReference>
<reference evidence="1" key="2">
    <citation type="submission" date="2022-06" db="UniProtKB">
        <authorList>
            <consortium name="EnsemblMetazoa"/>
        </authorList>
    </citation>
    <scope>IDENTIFICATION</scope>
    <source>
        <strain evidence="1">PS312</strain>
    </source>
</reference>
<proteinExistence type="predicted"/>
<keyword evidence="2" id="KW-1185">Reference proteome</keyword>
<evidence type="ECO:0000313" key="2">
    <source>
        <dbReference type="Proteomes" id="UP000005239"/>
    </source>
</evidence>
<name>A0A2A6BMN9_PRIPA</name>
<dbReference type="OrthoDB" id="28413at2759"/>
<accession>A0A8R1U837</accession>
<dbReference type="Proteomes" id="UP000005239">
    <property type="component" value="Unassembled WGS sequence"/>
</dbReference>
<organism evidence="1 2">
    <name type="scientific">Pristionchus pacificus</name>
    <name type="common">Parasitic nematode worm</name>
    <dbReference type="NCBI Taxonomy" id="54126"/>
    <lineage>
        <taxon>Eukaryota</taxon>
        <taxon>Metazoa</taxon>
        <taxon>Ecdysozoa</taxon>
        <taxon>Nematoda</taxon>
        <taxon>Chromadorea</taxon>
        <taxon>Rhabditida</taxon>
        <taxon>Rhabditina</taxon>
        <taxon>Diplogasteromorpha</taxon>
        <taxon>Diplogasteroidea</taxon>
        <taxon>Neodiplogasteridae</taxon>
        <taxon>Pristionchus</taxon>
    </lineage>
</organism>